<organism evidence="1 2">
    <name type="scientific">Streptomyces griseoviridis</name>
    <dbReference type="NCBI Taxonomy" id="45398"/>
    <lineage>
        <taxon>Bacteria</taxon>
        <taxon>Bacillati</taxon>
        <taxon>Actinomycetota</taxon>
        <taxon>Actinomycetes</taxon>
        <taxon>Kitasatosporales</taxon>
        <taxon>Streptomycetaceae</taxon>
        <taxon>Streptomyces</taxon>
    </lineage>
</organism>
<gene>
    <name evidence="1" type="ORF">GCM10010238_12470</name>
</gene>
<accession>A0A918LAI1</accession>
<name>A0A918LAI1_STRGD</name>
<dbReference type="Proteomes" id="UP000653493">
    <property type="component" value="Unassembled WGS sequence"/>
</dbReference>
<sequence length="75" mass="7958">MSVLVDEGLQLGEHVVEGAPVDVLEHGRGHGPFVLRRQCQVGTGHGNGSWHARLPVSQARRSAGVTPAHPDDFTA</sequence>
<comment type="caution">
    <text evidence="1">The sequence shown here is derived from an EMBL/GenBank/DDBJ whole genome shotgun (WGS) entry which is preliminary data.</text>
</comment>
<proteinExistence type="predicted"/>
<dbReference type="EMBL" id="BMSL01000002">
    <property type="protein sequence ID" value="GGS25671.1"/>
    <property type="molecule type" value="Genomic_DNA"/>
</dbReference>
<evidence type="ECO:0000313" key="2">
    <source>
        <dbReference type="Proteomes" id="UP000653493"/>
    </source>
</evidence>
<keyword evidence="2" id="KW-1185">Reference proteome</keyword>
<protein>
    <submittedName>
        <fullName evidence="1">Uncharacterized protein</fullName>
    </submittedName>
</protein>
<evidence type="ECO:0000313" key="1">
    <source>
        <dbReference type="EMBL" id="GGS25671.1"/>
    </source>
</evidence>
<reference evidence="1" key="1">
    <citation type="journal article" date="2014" name="Int. J. Syst. Evol. Microbiol.">
        <title>Complete genome sequence of Corynebacterium casei LMG S-19264T (=DSM 44701T), isolated from a smear-ripened cheese.</title>
        <authorList>
            <consortium name="US DOE Joint Genome Institute (JGI-PGF)"/>
            <person name="Walter F."/>
            <person name="Albersmeier A."/>
            <person name="Kalinowski J."/>
            <person name="Ruckert C."/>
        </authorList>
    </citation>
    <scope>NUCLEOTIDE SEQUENCE</scope>
    <source>
        <strain evidence="1">JCM 4234</strain>
    </source>
</reference>
<reference evidence="1" key="2">
    <citation type="submission" date="2020-09" db="EMBL/GenBank/DDBJ databases">
        <authorList>
            <person name="Sun Q."/>
            <person name="Ohkuma M."/>
        </authorList>
    </citation>
    <scope>NUCLEOTIDE SEQUENCE</scope>
    <source>
        <strain evidence="1">JCM 4234</strain>
    </source>
</reference>
<dbReference type="AlphaFoldDB" id="A0A918LAI1"/>